<evidence type="ECO:0000313" key="2">
    <source>
        <dbReference type="EMBL" id="KAF2453093.1"/>
    </source>
</evidence>
<dbReference type="AlphaFoldDB" id="A0A6A6NP56"/>
<name>A0A6A6NP56_9PEZI</name>
<proteinExistence type="predicted"/>
<keyword evidence="3" id="KW-1185">Reference proteome</keyword>
<keyword evidence="1" id="KW-1133">Transmembrane helix</keyword>
<keyword evidence="1" id="KW-0812">Transmembrane</keyword>
<keyword evidence="1" id="KW-0472">Membrane</keyword>
<dbReference type="EMBL" id="MU001700">
    <property type="protein sequence ID" value="KAF2453093.1"/>
    <property type="molecule type" value="Genomic_DNA"/>
</dbReference>
<protein>
    <submittedName>
        <fullName evidence="2">Uncharacterized protein</fullName>
    </submittedName>
</protein>
<gene>
    <name evidence="2" type="ORF">BDY21DRAFT_367315</name>
</gene>
<evidence type="ECO:0000256" key="1">
    <source>
        <dbReference type="SAM" id="Phobius"/>
    </source>
</evidence>
<evidence type="ECO:0000313" key="3">
    <source>
        <dbReference type="Proteomes" id="UP000799766"/>
    </source>
</evidence>
<dbReference type="Proteomes" id="UP000799766">
    <property type="component" value="Unassembled WGS sequence"/>
</dbReference>
<organism evidence="2 3">
    <name type="scientific">Lineolata rhizophorae</name>
    <dbReference type="NCBI Taxonomy" id="578093"/>
    <lineage>
        <taxon>Eukaryota</taxon>
        <taxon>Fungi</taxon>
        <taxon>Dikarya</taxon>
        <taxon>Ascomycota</taxon>
        <taxon>Pezizomycotina</taxon>
        <taxon>Dothideomycetes</taxon>
        <taxon>Dothideomycetes incertae sedis</taxon>
        <taxon>Lineolatales</taxon>
        <taxon>Lineolataceae</taxon>
        <taxon>Lineolata</taxon>
    </lineage>
</organism>
<feature type="transmembrane region" description="Helical" evidence="1">
    <location>
        <begin position="131"/>
        <end position="152"/>
    </location>
</feature>
<accession>A0A6A6NP56</accession>
<sequence length="155" mass="17809">MAHDGTNGLDQPKRVVFRIPSNTKRTGKEILDAYGKLSGYGDFDPNLHYLHYQPRETSHFHIIADINYTKIEYPDVRKLPHELYRVLLKEGAEPMRVCPVSSSLLLVRGVAVYGLWSSEFYYLLHRYLPKAYVAIVCSGLLQITPMVVVYIFTMT</sequence>
<reference evidence="2" key="1">
    <citation type="journal article" date="2020" name="Stud. Mycol.">
        <title>101 Dothideomycetes genomes: a test case for predicting lifestyles and emergence of pathogens.</title>
        <authorList>
            <person name="Haridas S."/>
            <person name="Albert R."/>
            <person name="Binder M."/>
            <person name="Bloem J."/>
            <person name="Labutti K."/>
            <person name="Salamov A."/>
            <person name="Andreopoulos B."/>
            <person name="Baker S."/>
            <person name="Barry K."/>
            <person name="Bills G."/>
            <person name="Bluhm B."/>
            <person name="Cannon C."/>
            <person name="Castanera R."/>
            <person name="Culley D."/>
            <person name="Daum C."/>
            <person name="Ezra D."/>
            <person name="Gonzalez J."/>
            <person name="Henrissat B."/>
            <person name="Kuo A."/>
            <person name="Liang C."/>
            <person name="Lipzen A."/>
            <person name="Lutzoni F."/>
            <person name="Magnuson J."/>
            <person name="Mondo S."/>
            <person name="Nolan M."/>
            <person name="Ohm R."/>
            <person name="Pangilinan J."/>
            <person name="Park H.-J."/>
            <person name="Ramirez L."/>
            <person name="Alfaro M."/>
            <person name="Sun H."/>
            <person name="Tritt A."/>
            <person name="Yoshinaga Y."/>
            <person name="Zwiers L.-H."/>
            <person name="Turgeon B."/>
            <person name="Goodwin S."/>
            <person name="Spatafora J."/>
            <person name="Crous P."/>
            <person name="Grigoriev I."/>
        </authorList>
    </citation>
    <scope>NUCLEOTIDE SEQUENCE</scope>
    <source>
        <strain evidence="2">ATCC 16933</strain>
    </source>
</reference>